<evidence type="ECO:0000259" key="2">
    <source>
        <dbReference type="Pfam" id="PF01636"/>
    </source>
</evidence>
<comment type="similarity">
    <text evidence="1">Belongs to the pseudomonas-type ThrB family.</text>
</comment>
<dbReference type="EMBL" id="BEGY01000093">
    <property type="protein sequence ID" value="GAX83186.1"/>
    <property type="molecule type" value="Genomic_DNA"/>
</dbReference>
<sequence length="147" mass="16596">MILVNINGSESIQKEECLVRCFEFIRGTPIGELKQVPSSLYYDIGQTMAYVSLALSDFQDPALHLTHEWSFETAAEVIKAQLENAGVGFRPWQKSLISWAVQLWEQAVHVQHRAGLRRQVCHGDANEMNLLIHDENDCHIAALHLGT</sequence>
<dbReference type="OrthoDB" id="9973935at2759"/>
<reference evidence="3 4" key="1">
    <citation type="submission" date="2017-08" db="EMBL/GenBank/DDBJ databases">
        <title>Acidophilic green algal genome provides insights into adaptation to an acidic environment.</title>
        <authorList>
            <person name="Hirooka S."/>
            <person name="Hirose Y."/>
            <person name="Kanesaki Y."/>
            <person name="Higuchi S."/>
            <person name="Fujiwara T."/>
            <person name="Onuma R."/>
            <person name="Era A."/>
            <person name="Ohbayashi R."/>
            <person name="Uzuka A."/>
            <person name="Nozaki H."/>
            <person name="Yoshikawa H."/>
            <person name="Miyagishima S.Y."/>
        </authorList>
    </citation>
    <scope>NUCLEOTIDE SEQUENCE [LARGE SCALE GENOMIC DNA]</scope>
    <source>
        <strain evidence="3 4">NIES-2499</strain>
    </source>
</reference>
<dbReference type="PANTHER" id="PTHR21064">
    <property type="entry name" value="AMINOGLYCOSIDE PHOSPHOTRANSFERASE DOMAIN-CONTAINING PROTEIN-RELATED"/>
    <property type="match status" value="1"/>
</dbReference>
<feature type="domain" description="Aminoglycoside phosphotransferase" evidence="2">
    <location>
        <begin position="14"/>
        <end position="138"/>
    </location>
</feature>
<gene>
    <name evidence="3" type="ORF">CEUSTIGMA_g10612.t1</name>
</gene>
<evidence type="ECO:0000313" key="3">
    <source>
        <dbReference type="EMBL" id="GAX83186.1"/>
    </source>
</evidence>
<dbReference type="SUPFAM" id="SSF56112">
    <property type="entry name" value="Protein kinase-like (PK-like)"/>
    <property type="match status" value="1"/>
</dbReference>
<comment type="caution">
    <text evidence="3">The sequence shown here is derived from an EMBL/GenBank/DDBJ whole genome shotgun (WGS) entry which is preliminary data.</text>
</comment>
<accession>A0A250XJJ0</accession>
<evidence type="ECO:0000256" key="1">
    <source>
        <dbReference type="ARBA" id="ARBA00038240"/>
    </source>
</evidence>
<dbReference type="Proteomes" id="UP000232323">
    <property type="component" value="Unassembled WGS sequence"/>
</dbReference>
<dbReference type="InterPro" id="IPR002575">
    <property type="entry name" value="Aminoglycoside_PTrfase"/>
</dbReference>
<dbReference type="InterPro" id="IPR050249">
    <property type="entry name" value="Pseudomonas-type_ThrB"/>
</dbReference>
<dbReference type="Pfam" id="PF01636">
    <property type="entry name" value="APH"/>
    <property type="match status" value="1"/>
</dbReference>
<dbReference type="AlphaFoldDB" id="A0A250XJJ0"/>
<dbReference type="PANTHER" id="PTHR21064:SF6">
    <property type="entry name" value="AMINOGLYCOSIDE PHOSPHOTRANSFERASE DOMAIN-CONTAINING PROTEIN"/>
    <property type="match status" value="1"/>
</dbReference>
<keyword evidence="4" id="KW-1185">Reference proteome</keyword>
<evidence type="ECO:0000313" key="4">
    <source>
        <dbReference type="Proteomes" id="UP000232323"/>
    </source>
</evidence>
<name>A0A250XJJ0_9CHLO</name>
<dbReference type="GO" id="GO:0019202">
    <property type="term" value="F:amino acid kinase activity"/>
    <property type="evidence" value="ECO:0007669"/>
    <property type="project" value="TreeGrafter"/>
</dbReference>
<protein>
    <recommendedName>
        <fullName evidence="2">Aminoglycoside phosphotransferase domain-containing protein</fullName>
    </recommendedName>
</protein>
<proteinExistence type="inferred from homology"/>
<organism evidence="3 4">
    <name type="scientific">Chlamydomonas eustigma</name>
    <dbReference type="NCBI Taxonomy" id="1157962"/>
    <lineage>
        <taxon>Eukaryota</taxon>
        <taxon>Viridiplantae</taxon>
        <taxon>Chlorophyta</taxon>
        <taxon>core chlorophytes</taxon>
        <taxon>Chlorophyceae</taxon>
        <taxon>CS clade</taxon>
        <taxon>Chlamydomonadales</taxon>
        <taxon>Chlamydomonadaceae</taxon>
        <taxon>Chlamydomonas</taxon>
    </lineage>
</organism>
<dbReference type="InterPro" id="IPR011009">
    <property type="entry name" value="Kinase-like_dom_sf"/>
</dbReference>